<dbReference type="EMBL" id="CP065687">
    <property type="protein sequence ID" value="QPS47688.1"/>
    <property type="molecule type" value="Genomic_DNA"/>
</dbReference>
<sequence length="209" mass="22945">MRFALIARKRFSSFRTGDFLRSSKRQASLSSIIAPFRTTAGSLPPPADHCTLNEQCFAILTTNVVNADRCGLSNAELIETQVKTPRSTDKRSNDRTPLLIEAANLDTRRNIVTTRSPPPHARVARDRAQNGRCRARHAPGAVSPSWRPLRAPLEGTNPHSAFARKWKSIVSKSAKSNLSQTGCFFLASALTFSAPSNGNRYGIDGKQLQ</sequence>
<evidence type="ECO:0000313" key="2">
    <source>
        <dbReference type="EMBL" id="QPS47688.1"/>
    </source>
</evidence>
<reference evidence="2 3" key="1">
    <citation type="submission" date="2020-12" db="EMBL/GenBank/DDBJ databases">
        <title>FDA dAtabase for Regulatory Grade micrObial Sequences (FDA-ARGOS): Supporting development and validation of Infectious Disease Dx tests.</title>
        <authorList>
            <person name="Nelson B."/>
            <person name="Plummer A."/>
            <person name="Tallon L."/>
            <person name="Sadzewicz L."/>
            <person name="Zhao X."/>
            <person name="Boylan J."/>
            <person name="Ott S."/>
            <person name="Bowen H."/>
            <person name="Vavikolanu K."/>
            <person name="Mehta A."/>
            <person name="Aluvathingal J."/>
            <person name="Nadendla S."/>
            <person name="Myers T."/>
            <person name="Yan Y."/>
            <person name="Sichtig H."/>
        </authorList>
    </citation>
    <scope>NUCLEOTIDE SEQUENCE [LARGE SCALE GENOMIC DNA]</scope>
    <source>
        <strain evidence="2 3">FDAARGOS_899</strain>
    </source>
</reference>
<proteinExistence type="predicted"/>
<name>A0A7T2U8R2_9BURK</name>
<evidence type="ECO:0000256" key="1">
    <source>
        <dbReference type="SAM" id="MobiDB-lite"/>
    </source>
</evidence>
<protein>
    <submittedName>
        <fullName evidence="2">Uncharacterized protein</fullName>
    </submittedName>
</protein>
<dbReference type="RefSeq" id="WP_006027750.1">
    <property type="nucleotide sequence ID" value="NZ_CP013382.1"/>
</dbReference>
<organism evidence="2 3">
    <name type="scientific">Burkholderia humptydooensis</name>
    <dbReference type="NCBI Taxonomy" id="430531"/>
    <lineage>
        <taxon>Bacteria</taxon>
        <taxon>Pseudomonadati</taxon>
        <taxon>Pseudomonadota</taxon>
        <taxon>Betaproteobacteria</taxon>
        <taxon>Burkholderiales</taxon>
        <taxon>Burkholderiaceae</taxon>
        <taxon>Burkholderia</taxon>
        <taxon>pseudomallei group</taxon>
    </lineage>
</organism>
<dbReference type="AlphaFoldDB" id="A0A7T2U8R2"/>
<dbReference type="Proteomes" id="UP000594943">
    <property type="component" value="Chromosome 2"/>
</dbReference>
<accession>A0A7T2U8R2</accession>
<feature type="region of interest" description="Disordered" evidence="1">
    <location>
        <begin position="112"/>
        <end position="152"/>
    </location>
</feature>
<evidence type="ECO:0000313" key="3">
    <source>
        <dbReference type="Proteomes" id="UP000594943"/>
    </source>
</evidence>
<dbReference type="KEGG" id="bhg:I6G56_25155"/>
<gene>
    <name evidence="2" type="ORF">I6G56_25155</name>
</gene>